<reference evidence="2 3" key="1">
    <citation type="submission" date="2021-07" db="EMBL/GenBank/DDBJ databases">
        <authorList>
            <person name="Palmer J.M."/>
        </authorList>
    </citation>
    <scope>NUCLEOTIDE SEQUENCE [LARGE SCALE GENOMIC DNA]</scope>
    <source>
        <strain evidence="2 3">AT_MEX2019</strain>
        <tissue evidence="2">Muscle</tissue>
    </source>
</reference>
<evidence type="ECO:0000313" key="2">
    <source>
        <dbReference type="EMBL" id="MED6242782.1"/>
    </source>
</evidence>
<accession>A0ABU7AX17</accession>
<proteinExistence type="predicted"/>
<feature type="region of interest" description="Disordered" evidence="1">
    <location>
        <begin position="1"/>
        <end position="49"/>
    </location>
</feature>
<dbReference type="Proteomes" id="UP001345963">
    <property type="component" value="Unassembled WGS sequence"/>
</dbReference>
<gene>
    <name evidence="2" type="ORF">ATANTOWER_009700</name>
</gene>
<comment type="caution">
    <text evidence="2">The sequence shown here is derived from an EMBL/GenBank/DDBJ whole genome shotgun (WGS) entry which is preliminary data.</text>
</comment>
<keyword evidence="3" id="KW-1185">Reference proteome</keyword>
<sequence length="84" mass="9447">LQHRDTENISTSFHTEVEREMEPAEPMRTREKTQNHQHNSSTSAEPERTVAKITSFGVLSLLSCLPFLLSSGTLDMSLPQHPLS</sequence>
<feature type="compositionally biased region" description="Basic and acidic residues" evidence="1">
    <location>
        <begin position="15"/>
        <end position="34"/>
    </location>
</feature>
<organism evidence="2 3">
    <name type="scientific">Ataeniobius toweri</name>
    <dbReference type="NCBI Taxonomy" id="208326"/>
    <lineage>
        <taxon>Eukaryota</taxon>
        <taxon>Metazoa</taxon>
        <taxon>Chordata</taxon>
        <taxon>Craniata</taxon>
        <taxon>Vertebrata</taxon>
        <taxon>Euteleostomi</taxon>
        <taxon>Actinopterygii</taxon>
        <taxon>Neopterygii</taxon>
        <taxon>Teleostei</taxon>
        <taxon>Neoteleostei</taxon>
        <taxon>Acanthomorphata</taxon>
        <taxon>Ovalentaria</taxon>
        <taxon>Atherinomorphae</taxon>
        <taxon>Cyprinodontiformes</taxon>
        <taxon>Goodeidae</taxon>
        <taxon>Ataeniobius</taxon>
    </lineage>
</organism>
<feature type="non-terminal residue" evidence="2">
    <location>
        <position position="1"/>
    </location>
</feature>
<name>A0ABU7AX17_9TELE</name>
<evidence type="ECO:0000256" key="1">
    <source>
        <dbReference type="SAM" id="MobiDB-lite"/>
    </source>
</evidence>
<dbReference type="EMBL" id="JAHUTI010031702">
    <property type="protein sequence ID" value="MED6242782.1"/>
    <property type="molecule type" value="Genomic_DNA"/>
</dbReference>
<protein>
    <submittedName>
        <fullName evidence="2">Uncharacterized protein</fullName>
    </submittedName>
</protein>
<evidence type="ECO:0000313" key="3">
    <source>
        <dbReference type="Proteomes" id="UP001345963"/>
    </source>
</evidence>